<sequence>MVWSNQLMSLRAVLRTRMAECGCRTTVITLVESMTAESFNDLSREAEKGVYFVCPQYRRVQEPSSMRRTSPGR</sequence>
<protein>
    <submittedName>
        <fullName evidence="1">Uncharacterized protein</fullName>
    </submittedName>
</protein>
<reference evidence="1 2" key="1">
    <citation type="journal article" date="2019" name="Int. J. Syst. Evol. Microbiol.">
        <title>The Global Catalogue of Microorganisms (GCM) 10K type strain sequencing project: providing services to taxonomists for standard genome sequencing and annotation.</title>
        <authorList>
            <consortium name="The Broad Institute Genomics Platform"/>
            <consortium name="The Broad Institute Genome Sequencing Center for Infectious Disease"/>
            <person name="Wu L."/>
            <person name="Ma J."/>
        </authorList>
    </citation>
    <scope>NUCLEOTIDE SEQUENCE [LARGE SCALE GENOMIC DNA]</scope>
    <source>
        <strain evidence="1 2">JCM 16013</strain>
    </source>
</reference>
<evidence type="ECO:0000313" key="2">
    <source>
        <dbReference type="Proteomes" id="UP001499854"/>
    </source>
</evidence>
<dbReference type="EMBL" id="BAAAQM010000003">
    <property type="protein sequence ID" value="GAA1956085.1"/>
    <property type="molecule type" value="Genomic_DNA"/>
</dbReference>
<dbReference type="Proteomes" id="UP001499854">
    <property type="component" value="Unassembled WGS sequence"/>
</dbReference>
<name>A0ABN2QR00_9ACTN</name>
<evidence type="ECO:0000313" key="1">
    <source>
        <dbReference type="EMBL" id="GAA1956085.1"/>
    </source>
</evidence>
<gene>
    <name evidence="1" type="ORF">GCM10009838_09880</name>
</gene>
<proteinExistence type="predicted"/>
<comment type="caution">
    <text evidence="1">The sequence shown here is derived from an EMBL/GenBank/DDBJ whole genome shotgun (WGS) entry which is preliminary data.</text>
</comment>
<organism evidence="1 2">
    <name type="scientific">Catenulispora subtropica</name>
    <dbReference type="NCBI Taxonomy" id="450798"/>
    <lineage>
        <taxon>Bacteria</taxon>
        <taxon>Bacillati</taxon>
        <taxon>Actinomycetota</taxon>
        <taxon>Actinomycetes</taxon>
        <taxon>Catenulisporales</taxon>
        <taxon>Catenulisporaceae</taxon>
        <taxon>Catenulispora</taxon>
    </lineage>
</organism>
<accession>A0ABN2QR00</accession>
<keyword evidence="2" id="KW-1185">Reference proteome</keyword>